<accession>A0ABP4NZM6</accession>
<evidence type="ECO:0000259" key="12">
    <source>
        <dbReference type="Pfam" id="PF00535"/>
    </source>
</evidence>
<dbReference type="InterPro" id="IPR029044">
    <property type="entry name" value="Nucleotide-diphossugar_trans"/>
</dbReference>
<name>A0ABP4NZM6_9ACTN</name>
<dbReference type="EC" id="2.4.1.266" evidence="7"/>
<evidence type="ECO:0000313" key="13">
    <source>
        <dbReference type="EMBL" id="GAA1570906.1"/>
    </source>
</evidence>
<evidence type="ECO:0000256" key="5">
    <source>
        <dbReference type="ARBA" id="ARBA00022679"/>
    </source>
</evidence>
<comment type="catalytic activity">
    <reaction evidence="9">
        <text>(2R)-3-phosphoglycerate + UDP-alpha-D-glucose = (2R)-2-O-(alpha-D-glucopyranosyl)-3-phospho-glycerate + UDP + H(+)</text>
        <dbReference type="Rhea" id="RHEA:31319"/>
        <dbReference type="ChEBI" id="CHEBI:15378"/>
        <dbReference type="ChEBI" id="CHEBI:58223"/>
        <dbReference type="ChEBI" id="CHEBI:58272"/>
        <dbReference type="ChEBI" id="CHEBI:58885"/>
        <dbReference type="ChEBI" id="CHEBI:62600"/>
        <dbReference type="EC" id="2.4.1.266"/>
    </reaction>
    <physiologicalReaction direction="left-to-right" evidence="9">
        <dbReference type="Rhea" id="RHEA:31320"/>
    </physiologicalReaction>
</comment>
<evidence type="ECO:0000313" key="14">
    <source>
        <dbReference type="Proteomes" id="UP001501470"/>
    </source>
</evidence>
<evidence type="ECO:0000256" key="4">
    <source>
        <dbReference type="ARBA" id="ARBA00022676"/>
    </source>
</evidence>
<comment type="similarity">
    <text evidence="3">Belongs to the glycosyltransferase 2 family.</text>
</comment>
<organism evidence="13 14">
    <name type="scientific">Dactylosporangium maewongense</name>
    <dbReference type="NCBI Taxonomy" id="634393"/>
    <lineage>
        <taxon>Bacteria</taxon>
        <taxon>Bacillati</taxon>
        <taxon>Actinomycetota</taxon>
        <taxon>Actinomycetes</taxon>
        <taxon>Micromonosporales</taxon>
        <taxon>Micromonosporaceae</taxon>
        <taxon>Dactylosporangium</taxon>
    </lineage>
</organism>
<evidence type="ECO:0000256" key="2">
    <source>
        <dbReference type="ARBA" id="ARBA00001946"/>
    </source>
</evidence>
<dbReference type="SUPFAM" id="SSF53448">
    <property type="entry name" value="Nucleotide-diphospho-sugar transferases"/>
    <property type="match status" value="1"/>
</dbReference>
<feature type="domain" description="Glycosyltransferase 2-like" evidence="12">
    <location>
        <begin position="51"/>
        <end position="165"/>
    </location>
</feature>
<comment type="caution">
    <text evidence="13">The sequence shown here is derived from an EMBL/GenBank/DDBJ whole genome shotgun (WGS) entry which is preliminary data.</text>
</comment>
<comment type="catalytic activity">
    <reaction evidence="10">
        <text>an NDP-alpha-D-glucose + (2R)-3-phosphoglycerate = (2R)-2-O-(alpha-D-glucopyranosyl)-3-phospho-glycerate + a ribonucleoside 5'-diphosphate + H(+)</text>
        <dbReference type="Rhea" id="RHEA:47244"/>
        <dbReference type="ChEBI" id="CHEBI:15378"/>
        <dbReference type="ChEBI" id="CHEBI:57930"/>
        <dbReference type="ChEBI" id="CHEBI:58272"/>
        <dbReference type="ChEBI" id="CHEBI:62600"/>
        <dbReference type="ChEBI" id="CHEBI:76533"/>
        <dbReference type="EC" id="2.4.1.266"/>
    </reaction>
    <physiologicalReaction direction="left-to-right" evidence="10">
        <dbReference type="Rhea" id="RHEA:47245"/>
    </physiologicalReaction>
</comment>
<dbReference type="PANTHER" id="PTHR48090">
    <property type="entry name" value="UNDECAPRENYL-PHOSPHATE 4-DEOXY-4-FORMAMIDO-L-ARABINOSE TRANSFERASE-RELATED"/>
    <property type="match status" value="1"/>
</dbReference>
<keyword evidence="14" id="KW-1185">Reference proteome</keyword>
<feature type="region of interest" description="Disordered" evidence="11">
    <location>
        <begin position="300"/>
        <end position="325"/>
    </location>
</feature>
<comment type="cofactor">
    <cofactor evidence="1">
        <name>Mn(2+)</name>
        <dbReference type="ChEBI" id="CHEBI:29035"/>
    </cofactor>
</comment>
<evidence type="ECO:0000256" key="1">
    <source>
        <dbReference type="ARBA" id="ARBA00001936"/>
    </source>
</evidence>
<dbReference type="InterPro" id="IPR050256">
    <property type="entry name" value="Glycosyltransferase_2"/>
</dbReference>
<dbReference type="Proteomes" id="UP001501470">
    <property type="component" value="Unassembled WGS sequence"/>
</dbReference>
<keyword evidence="5" id="KW-0808">Transferase</keyword>
<dbReference type="NCBIfam" id="NF010496">
    <property type="entry name" value="PRK13915.1"/>
    <property type="match status" value="1"/>
</dbReference>
<dbReference type="Gene3D" id="3.90.550.10">
    <property type="entry name" value="Spore Coat Polysaccharide Biosynthesis Protein SpsA, Chain A"/>
    <property type="match status" value="1"/>
</dbReference>
<evidence type="ECO:0000256" key="3">
    <source>
        <dbReference type="ARBA" id="ARBA00006739"/>
    </source>
</evidence>
<protein>
    <recommendedName>
        <fullName evidence="8">Glucosyl-3-phosphoglycerate synthase</fullName>
        <ecNumber evidence="7">2.4.1.266</ecNumber>
    </recommendedName>
</protein>
<evidence type="ECO:0000256" key="9">
    <source>
        <dbReference type="ARBA" id="ARBA00048689"/>
    </source>
</evidence>
<dbReference type="PANTHER" id="PTHR48090:SF10">
    <property type="entry name" value="GLUCOSYL-3-PHOSPHOGLYCERATE SYNTHASE"/>
    <property type="match status" value="1"/>
</dbReference>
<sequence>MPLYESSHEMDLTTVSLMHPDAADWFAKRTSAWRDWPLADLYDRKGDTRISVVLPALDEEPTVAEIVTGARTLMPLVDEVIVVDSGSVDRTAEVARQAGATVHHRDDILPGTGSRPGKGEVLWKALAVATGDILVYVDADLTDFRPHFVTGLLGPLLDDPATQMVKAFYDRPLLDVSAGGGGRVTELAARPLLNAYFPALAGVVQPLAGEYAARRSLLESLPFAAGYGVETGLLIDTYRTAGLDAVAQVDLGQRTHGHQDTAALGRMAATILHTIHARVTPGAPVWPTLTQFVRRTGTVTPADHPVAHPDRPPMTTIPGYQRPLA</sequence>
<proteinExistence type="inferred from homology"/>
<evidence type="ECO:0000256" key="7">
    <source>
        <dbReference type="ARBA" id="ARBA00039022"/>
    </source>
</evidence>
<keyword evidence="6" id="KW-0460">Magnesium</keyword>
<evidence type="ECO:0000256" key="6">
    <source>
        <dbReference type="ARBA" id="ARBA00022842"/>
    </source>
</evidence>
<dbReference type="Pfam" id="PF00535">
    <property type="entry name" value="Glycos_transf_2"/>
    <property type="match status" value="1"/>
</dbReference>
<reference evidence="14" key="1">
    <citation type="journal article" date="2019" name="Int. J. Syst. Evol. Microbiol.">
        <title>The Global Catalogue of Microorganisms (GCM) 10K type strain sequencing project: providing services to taxonomists for standard genome sequencing and annotation.</title>
        <authorList>
            <consortium name="The Broad Institute Genomics Platform"/>
            <consortium name="The Broad Institute Genome Sequencing Center for Infectious Disease"/>
            <person name="Wu L."/>
            <person name="Ma J."/>
        </authorList>
    </citation>
    <scope>NUCLEOTIDE SEQUENCE [LARGE SCALE GENOMIC DNA]</scope>
    <source>
        <strain evidence="14">JCM 15933</strain>
    </source>
</reference>
<evidence type="ECO:0000256" key="8">
    <source>
        <dbReference type="ARBA" id="ARBA00040894"/>
    </source>
</evidence>
<dbReference type="EMBL" id="BAAAQD010000045">
    <property type="protein sequence ID" value="GAA1570906.1"/>
    <property type="molecule type" value="Genomic_DNA"/>
</dbReference>
<comment type="cofactor">
    <cofactor evidence="2">
        <name>Mg(2+)</name>
        <dbReference type="ChEBI" id="CHEBI:18420"/>
    </cofactor>
</comment>
<dbReference type="InterPro" id="IPR001173">
    <property type="entry name" value="Glyco_trans_2-like"/>
</dbReference>
<evidence type="ECO:0000256" key="11">
    <source>
        <dbReference type="SAM" id="MobiDB-lite"/>
    </source>
</evidence>
<keyword evidence="4" id="KW-0328">Glycosyltransferase</keyword>
<gene>
    <name evidence="13" type="ORF">GCM10009827_110940</name>
</gene>
<evidence type="ECO:0000256" key="10">
    <source>
        <dbReference type="ARBA" id="ARBA00048997"/>
    </source>
</evidence>